<name>A0ACB5TDR1_AMBMO</name>
<reference evidence="1" key="1">
    <citation type="submission" date="2023-04" db="EMBL/GenBank/DDBJ databases">
        <title>Ambrosiozyma monospora NBRC 10751.</title>
        <authorList>
            <person name="Ichikawa N."/>
            <person name="Sato H."/>
            <person name="Tonouchi N."/>
        </authorList>
    </citation>
    <scope>NUCLEOTIDE SEQUENCE</scope>
    <source>
        <strain evidence="1">NBRC 10751</strain>
    </source>
</reference>
<dbReference type="Proteomes" id="UP001165064">
    <property type="component" value="Unassembled WGS sequence"/>
</dbReference>
<evidence type="ECO:0000313" key="2">
    <source>
        <dbReference type="Proteomes" id="UP001165064"/>
    </source>
</evidence>
<comment type="caution">
    <text evidence="1">The sequence shown here is derived from an EMBL/GenBank/DDBJ whole genome shotgun (WGS) entry which is preliminary data.</text>
</comment>
<accession>A0ACB5TDR1</accession>
<organism evidence="1 2">
    <name type="scientific">Ambrosiozyma monospora</name>
    <name type="common">Yeast</name>
    <name type="synonym">Endomycopsis monosporus</name>
    <dbReference type="NCBI Taxonomy" id="43982"/>
    <lineage>
        <taxon>Eukaryota</taxon>
        <taxon>Fungi</taxon>
        <taxon>Dikarya</taxon>
        <taxon>Ascomycota</taxon>
        <taxon>Saccharomycotina</taxon>
        <taxon>Pichiomycetes</taxon>
        <taxon>Pichiales</taxon>
        <taxon>Pichiaceae</taxon>
        <taxon>Ambrosiozyma</taxon>
    </lineage>
</organism>
<dbReference type="EMBL" id="BSXS01006832">
    <property type="protein sequence ID" value="GME86347.1"/>
    <property type="molecule type" value="Genomic_DNA"/>
</dbReference>
<gene>
    <name evidence="1" type="ORF">Amon02_000794900</name>
</gene>
<keyword evidence="2" id="KW-1185">Reference proteome</keyword>
<sequence>MAKKDKKSKEAKKARMAAKNEKNAKKAGQKLKKQSKKAGDDLEDDVDLDELLKQLAQQQAEYEEVHVETVERPTKRLNATLCASNNNGKKELVLFGGEVNTEDSCLKTHQLQDLLIPCVTINLESFYFMVVNSHLLSNPLSIIIPTHGS</sequence>
<evidence type="ECO:0000313" key="1">
    <source>
        <dbReference type="EMBL" id="GME86347.1"/>
    </source>
</evidence>
<protein>
    <submittedName>
        <fullName evidence="1">Unnamed protein product</fullName>
    </submittedName>
</protein>
<proteinExistence type="predicted"/>